<reference evidence="2 3" key="1">
    <citation type="journal article" date="2019" name="Commun. Biol.">
        <title>The bagworm genome reveals a unique fibroin gene that provides high tensile strength.</title>
        <authorList>
            <person name="Kono N."/>
            <person name="Nakamura H."/>
            <person name="Ohtoshi R."/>
            <person name="Tomita M."/>
            <person name="Numata K."/>
            <person name="Arakawa K."/>
        </authorList>
    </citation>
    <scope>NUCLEOTIDE SEQUENCE [LARGE SCALE GENOMIC DNA]</scope>
</reference>
<proteinExistence type="predicted"/>
<accession>A0A4C1UZU7</accession>
<evidence type="ECO:0000313" key="3">
    <source>
        <dbReference type="Proteomes" id="UP000299102"/>
    </source>
</evidence>
<protein>
    <submittedName>
        <fullName evidence="2">Uncharacterized protein</fullName>
    </submittedName>
</protein>
<sequence length="105" mass="11335">MNSHISYVGRPVTNQNLDRYPVPDPGPALSPHLGEIMDVLKPTSAATAAGSGVRPRPPKVKTILTRLRLATRAGSSSRQRAPAPPSAVELWRSRKDELIALDVAY</sequence>
<gene>
    <name evidence="2" type="ORF">EVAR_21041_1</name>
</gene>
<evidence type="ECO:0000313" key="2">
    <source>
        <dbReference type="EMBL" id="GBP32008.1"/>
    </source>
</evidence>
<dbReference type="AlphaFoldDB" id="A0A4C1UZU7"/>
<name>A0A4C1UZU7_EUMVA</name>
<comment type="caution">
    <text evidence="2">The sequence shown here is derived from an EMBL/GenBank/DDBJ whole genome shotgun (WGS) entry which is preliminary data.</text>
</comment>
<organism evidence="2 3">
    <name type="scientific">Eumeta variegata</name>
    <name type="common">Bagworm moth</name>
    <name type="synonym">Eumeta japonica</name>
    <dbReference type="NCBI Taxonomy" id="151549"/>
    <lineage>
        <taxon>Eukaryota</taxon>
        <taxon>Metazoa</taxon>
        <taxon>Ecdysozoa</taxon>
        <taxon>Arthropoda</taxon>
        <taxon>Hexapoda</taxon>
        <taxon>Insecta</taxon>
        <taxon>Pterygota</taxon>
        <taxon>Neoptera</taxon>
        <taxon>Endopterygota</taxon>
        <taxon>Lepidoptera</taxon>
        <taxon>Glossata</taxon>
        <taxon>Ditrysia</taxon>
        <taxon>Tineoidea</taxon>
        <taxon>Psychidae</taxon>
        <taxon>Oiketicinae</taxon>
        <taxon>Eumeta</taxon>
    </lineage>
</organism>
<feature type="region of interest" description="Disordered" evidence="1">
    <location>
        <begin position="1"/>
        <end position="28"/>
    </location>
</feature>
<keyword evidence="3" id="KW-1185">Reference proteome</keyword>
<dbReference type="Proteomes" id="UP000299102">
    <property type="component" value="Unassembled WGS sequence"/>
</dbReference>
<evidence type="ECO:0000256" key="1">
    <source>
        <dbReference type="SAM" id="MobiDB-lite"/>
    </source>
</evidence>
<dbReference type="EMBL" id="BGZK01000254">
    <property type="protein sequence ID" value="GBP32008.1"/>
    <property type="molecule type" value="Genomic_DNA"/>
</dbReference>